<comment type="similarity">
    <text evidence="1">Belongs to the helicase family. RecQ subfamily.</text>
</comment>
<dbReference type="EMBL" id="VBAP01000002">
    <property type="protein sequence ID" value="TMI77390.1"/>
    <property type="molecule type" value="Genomic_DNA"/>
</dbReference>
<feature type="domain" description="Helicase ATP-binding" evidence="6">
    <location>
        <begin position="32"/>
        <end position="110"/>
    </location>
</feature>
<dbReference type="InterPro" id="IPR027417">
    <property type="entry name" value="P-loop_NTPase"/>
</dbReference>
<evidence type="ECO:0000256" key="1">
    <source>
        <dbReference type="ARBA" id="ARBA00005446"/>
    </source>
</evidence>
<dbReference type="Gene3D" id="3.40.50.300">
    <property type="entry name" value="P-loop containing nucleotide triphosphate hydrolases"/>
    <property type="match status" value="1"/>
</dbReference>
<keyword evidence="7" id="KW-0547">Nucleotide-binding</keyword>
<evidence type="ECO:0000313" key="7">
    <source>
        <dbReference type="EMBL" id="TMI77390.1"/>
    </source>
</evidence>
<dbReference type="GO" id="GO:0005694">
    <property type="term" value="C:chromosome"/>
    <property type="evidence" value="ECO:0007669"/>
    <property type="project" value="TreeGrafter"/>
</dbReference>
<keyword evidence="7" id="KW-0378">Hydrolase</keyword>
<dbReference type="PANTHER" id="PTHR13710:SF105">
    <property type="entry name" value="ATP-DEPENDENT DNA HELICASE Q1"/>
    <property type="match status" value="1"/>
</dbReference>
<keyword evidence="3" id="KW-0413">Isomerase</keyword>
<sequence>MATFTGGLSRARELLGERFGHAAFRVHQLKVLGPLLAGRSVLAVLPTGAGKSLCYQLPALMARGLTLVVSPLISLMQDQVTALRRRAIPAAYLNGLLSAGERRAILDAAL</sequence>
<reference evidence="7 8" key="1">
    <citation type="journal article" date="2019" name="Nat. Microbiol.">
        <title>Mediterranean grassland soil C-N compound turnover is dependent on rainfall and depth, and is mediated by genomically divergent microorganisms.</title>
        <authorList>
            <person name="Diamond S."/>
            <person name="Andeer P.F."/>
            <person name="Li Z."/>
            <person name="Crits-Christoph A."/>
            <person name="Burstein D."/>
            <person name="Anantharaman K."/>
            <person name="Lane K.R."/>
            <person name="Thomas B.C."/>
            <person name="Pan C."/>
            <person name="Northen T.R."/>
            <person name="Banfield J.F."/>
        </authorList>
    </citation>
    <scope>NUCLEOTIDE SEQUENCE [LARGE SCALE GENOMIC DNA]</scope>
    <source>
        <strain evidence="7">NP_8</strain>
    </source>
</reference>
<dbReference type="EC" id="5.6.2.4" evidence="5"/>
<dbReference type="AlphaFoldDB" id="A0A537J1F1"/>
<name>A0A537J1F1_9BACT</name>
<evidence type="ECO:0000256" key="2">
    <source>
        <dbReference type="ARBA" id="ARBA00023125"/>
    </source>
</evidence>
<dbReference type="InterPro" id="IPR011545">
    <property type="entry name" value="DEAD/DEAH_box_helicase_dom"/>
</dbReference>
<dbReference type="GO" id="GO:0000724">
    <property type="term" value="P:double-strand break repair via homologous recombination"/>
    <property type="evidence" value="ECO:0007669"/>
    <property type="project" value="TreeGrafter"/>
</dbReference>
<keyword evidence="2" id="KW-0238">DNA-binding</keyword>
<dbReference type="InterPro" id="IPR014001">
    <property type="entry name" value="Helicase_ATP-bd"/>
</dbReference>
<dbReference type="GO" id="GO:0005524">
    <property type="term" value="F:ATP binding"/>
    <property type="evidence" value="ECO:0007669"/>
    <property type="project" value="InterPro"/>
</dbReference>
<protein>
    <recommendedName>
        <fullName evidence="5">DNA 3'-5' helicase</fullName>
        <ecNumber evidence="5">5.6.2.4</ecNumber>
    </recommendedName>
</protein>
<keyword evidence="7" id="KW-0067">ATP-binding</keyword>
<accession>A0A537J1F1</accession>
<dbReference type="Pfam" id="PF00270">
    <property type="entry name" value="DEAD"/>
    <property type="match status" value="1"/>
</dbReference>
<comment type="catalytic activity">
    <reaction evidence="4">
        <text>Couples ATP hydrolysis with the unwinding of duplex DNA by translocating in the 3'-5' direction.</text>
        <dbReference type="EC" id="5.6.2.4"/>
    </reaction>
</comment>
<comment type="caution">
    <text evidence="7">The sequence shown here is derived from an EMBL/GenBank/DDBJ whole genome shotgun (WGS) entry which is preliminary data.</text>
</comment>
<evidence type="ECO:0000256" key="4">
    <source>
        <dbReference type="ARBA" id="ARBA00034617"/>
    </source>
</evidence>
<dbReference type="GO" id="GO:0005737">
    <property type="term" value="C:cytoplasm"/>
    <property type="evidence" value="ECO:0007669"/>
    <property type="project" value="TreeGrafter"/>
</dbReference>
<dbReference type="Proteomes" id="UP000318834">
    <property type="component" value="Unassembled WGS sequence"/>
</dbReference>
<proteinExistence type="inferred from homology"/>
<dbReference type="PROSITE" id="PS51192">
    <property type="entry name" value="HELICASE_ATP_BIND_1"/>
    <property type="match status" value="1"/>
</dbReference>
<dbReference type="GO" id="GO:0043138">
    <property type="term" value="F:3'-5' DNA helicase activity"/>
    <property type="evidence" value="ECO:0007669"/>
    <property type="project" value="UniProtKB-EC"/>
</dbReference>
<evidence type="ECO:0000313" key="8">
    <source>
        <dbReference type="Proteomes" id="UP000318834"/>
    </source>
</evidence>
<feature type="non-terminal residue" evidence="7">
    <location>
        <position position="110"/>
    </location>
</feature>
<dbReference type="GO" id="GO:0009378">
    <property type="term" value="F:four-way junction helicase activity"/>
    <property type="evidence" value="ECO:0007669"/>
    <property type="project" value="TreeGrafter"/>
</dbReference>
<evidence type="ECO:0000256" key="3">
    <source>
        <dbReference type="ARBA" id="ARBA00023235"/>
    </source>
</evidence>
<gene>
    <name evidence="7" type="ORF">E6H05_00210</name>
</gene>
<dbReference type="SUPFAM" id="SSF52540">
    <property type="entry name" value="P-loop containing nucleoside triphosphate hydrolases"/>
    <property type="match status" value="1"/>
</dbReference>
<dbReference type="GO" id="GO:0003677">
    <property type="term" value="F:DNA binding"/>
    <property type="evidence" value="ECO:0007669"/>
    <property type="project" value="UniProtKB-KW"/>
</dbReference>
<organism evidence="7 8">
    <name type="scientific">Candidatus Segetimicrobium genomatis</name>
    <dbReference type="NCBI Taxonomy" id="2569760"/>
    <lineage>
        <taxon>Bacteria</taxon>
        <taxon>Bacillati</taxon>
        <taxon>Candidatus Sysuimicrobiota</taxon>
        <taxon>Candidatus Sysuimicrobiia</taxon>
        <taxon>Candidatus Sysuimicrobiales</taxon>
        <taxon>Candidatus Segetimicrobiaceae</taxon>
        <taxon>Candidatus Segetimicrobium</taxon>
    </lineage>
</organism>
<dbReference type="PANTHER" id="PTHR13710">
    <property type="entry name" value="DNA HELICASE RECQ FAMILY MEMBER"/>
    <property type="match status" value="1"/>
</dbReference>
<evidence type="ECO:0000256" key="5">
    <source>
        <dbReference type="ARBA" id="ARBA00034808"/>
    </source>
</evidence>
<keyword evidence="7" id="KW-0347">Helicase</keyword>
<evidence type="ECO:0000259" key="6">
    <source>
        <dbReference type="PROSITE" id="PS51192"/>
    </source>
</evidence>